<name>A0A5M6Z8L2_9PROT</name>
<dbReference type="AlphaFoldDB" id="A0A5M6Z8L2"/>
<feature type="transmembrane region" description="Helical" evidence="1">
    <location>
        <begin position="21"/>
        <end position="41"/>
    </location>
</feature>
<evidence type="ECO:0000313" key="3">
    <source>
        <dbReference type="Proteomes" id="UP000325122"/>
    </source>
</evidence>
<keyword evidence="1" id="KW-1133">Transmembrane helix</keyword>
<protein>
    <submittedName>
        <fullName evidence="2">Uncharacterized protein</fullName>
    </submittedName>
</protein>
<accession>A0A5M6Z8L2</accession>
<feature type="transmembrane region" description="Helical" evidence="1">
    <location>
        <begin position="124"/>
        <end position="143"/>
    </location>
</feature>
<feature type="transmembrane region" description="Helical" evidence="1">
    <location>
        <begin position="155"/>
        <end position="174"/>
    </location>
</feature>
<dbReference type="EMBL" id="VWOJ01000005">
    <property type="protein sequence ID" value="KAA5800982.1"/>
    <property type="molecule type" value="Genomic_DNA"/>
</dbReference>
<dbReference type="RefSeq" id="WP_150024001.1">
    <property type="nucleotide sequence ID" value="NZ_VWOJ01000005.1"/>
</dbReference>
<dbReference type="Proteomes" id="UP000325122">
    <property type="component" value="Unassembled WGS sequence"/>
</dbReference>
<feature type="transmembrane region" description="Helical" evidence="1">
    <location>
        <begin position="186"/>
        <end position="204"/>
    </location>
</feature>
<proteinExistence type="predicted"/>
<evidence type="ECO:0000313" key="2">
    <source>
        <dbReference type="EMBL" id="KAA5800982.1"/>
    </source>
</evidence>
<feature type="transmembrane region" description="Helical" evidence="1">
    <location>
        <begin position="47"/>
        <end position="65"/>
    </location>
</feature>
<reference evidence="2 3" key="1">
    <citation type="submission" date="2019-09" db="EMBL/GenBank/DDBJ databases">
        <authorList>
            <person name="Kevbrin V."/>
            <person name="Grouzdev D.S."/>
        </authorList>
    </citation>
    <scope>NUCLEOTIDE SEQUENCE [LARGE SCALE GENOMIC DNA]</scope>
    <source>
        <strain evidence="2 3">G-192</strain>
    </source>
</reference>
<sequence length="208" mass="22357">MNETPDNHPARPLHPIRASGTLALIFLFIFIGLFIAFTFAIASEDSWKVIAGLGAGSVVMFALWARENHMAVTAPNTPRPARSELRTLKMMPVQVALVILYVGAVVASGSYAPQLSGFLKGMLQSLPIGLLAGWVVAFVYIIVESDEMVRRMHVLAVAIGAGATLLAATVWGLVTMHTGQADFASIYLFPAFAVFHSIASALVSRRFT</sequence>
<keyword evidence="1" id="KW-0472">Membrane</keyword>
<keyword evidence="1" id="KW-0812">Transmembrane</keyword>
<organism evidence="2 3">
    <name type="scientific">Alkalicaulis satelles</name>
    <dbReference type="NCBI Taxonomy" id="2609175"/>
    <lineage>
        <taxon>Bacteria</taxon>
        <taxon>Pseudomonadati</taxon>
        <taxon>Pseudomonadota</taxon>
        <taxon>Alphaproteobacteria</taxon>
        <taxon>Maricaulales</taxon>
        <taxon>Maricaulaceae</taxon>
        <taxon>Alkalicaulis</taxon>
    </lineage>
</organism>
<keyword evidence="3" id="KW-1185">Reference proteome</keyword>
<evidence type="ECO:0000256" key="1">
    <source>
        <dbReference type="SAM" id="Phobius"/>
    </source>
</evidence>
<comment type="caution">
    <text evidence="2">The sequence shown here is derived from an EMBL/GenBank/DDBJ whole genome shotgun (WGS) entry which is preliminary data.</text>
</comment>
<gene>
    <name evidence="2" type="ORF">F1654_13045</name>
</gene>
<feature type="transmembrane region" description="Helical" evidence="1">
    <location>
        <begin position="91"/>
        <end position="112"/>
    </location>
</feature>